<proteinExistence type="inferred from homology"/>
<dbReference type="Gramene" id="QL01p013977:mrna">
    <property type="protein sequence ID" value="QL01p013977:mrna"/>
    <property type="gene ID" value="QL01p013977"/>
</dbReference>
<dbReference type="PANTHER" id="PTHR32411">
    <property type="entry name" value="CYSTEINE-RICH REPEAT SECRETORY PROTEIN 38-RELATED"/>
    <property type="match status" value="1"/>
</dbReference>
<keyword evidence="4" id="KW-0677">Repeat</keyword>
<reference evidence="7 8" key="1">
    <citation type="journal article" date="2016" name="G3 (Bethesda)">
        <title>First Draft Assembly and Annotation of the Genome of a California Endemic Oak Quercus lobata Nee (Fagaceae).</title>
        <authorList>
            <person name="Sork V.L."/>
            <person name="Fitz-Gibbon S.T."/>
            <person name="Puiu D."/>
            <person name="Crepeau M."/>
            <person name="Gugger P.F."/>
            <person name="Sherman R."/>
            <person name="Stevens K."/>
            <person name="Langley C.H."/>
            <person name="Pellegrini M."/>
            <person name="Salzberg S.L."/>
        </authorList>
    </citation>
    <scope>NUCLEOTIDE SEQUENCE [LARGE SCALE GENOMIC DNA]</scope>
    <source>
        <strain evidence="7 8">cv. SW786</strain>
    </source>
</reference>
<name>A0A7N2KM68_QUELO</name>
<dbReference type="EMBL" id="LRBV02000001">
    <property type="status" value="NOT_ANNOTATED_CDS"/>
    <property type="molecule type" value="Genomic_DNA"/>
</dbReference>
<dbReference type="InterPro" id="IPR038408">
    <property type="entry name" value="GNK2_sf"/>
</dbReference>
<dbReference type="Pfam" id="PF01657">
    <property type="entry name" value="Stress-antifung"/>
    <property type="match status" value="1"/>
</dbReference>
<dbReference type="Gene3D" id="3.30.430.20">
    <property type="entry name" value="Gnk2 domain, C-X8-C-X2-C motif"/>
    <property type="match status" value="1"/>
</dbReference>
<dbReference type="Proteomes" id="UP000594261">
    <property type="component" value="Chromosome 1"/>
</dbReference>
<keyword evidence="2" id="KW-0964">Secreted</keyword>
<reference evidence="7" key="2">
    <citation type="submission" date="2021-01" db="UniProtKB">
        <authorList>
            <consortium name="EnsemblPlants"/>
        </authorList>
    </citation>
    <scope>IDENTIFICATION</scope>
</reference>
<evidence type="ECO:0000256" key="1">
    <source>
        <dbReference type="ARBA" id="ARBA00004613"/>
    </source>
</evidence>
<dbReference type="PROSITE" id="PS51473">
    <property type="entry name" value="GNK2"/>
    <property type="match status" value="1"/>
</dbReference>
<dbReference type="PANTHER" id="PTHR32411:SF43">
    <property type="entry name" value="CYSTEINE-RICH REPEAT SECRETORY PROTEIN 38"/>
    <property type="match status" value="1"/>
</dbReference>
<evidence type="ECO:0000256" key="4">
    <source>
        <dbReference type="ARBA" id="ARBA00022737"/>
    </source>
</evidence>
<evidence type="ECO:0000313" key="8">
    <source>
        <dbReference type="Proteomes" id="UP000594261"/>
    </source>
</evidence>
<dbReference type="InterPro" id="IPR002902">
    <property type="entry name" value="GNK2"/>
</dbReference>
<keyword evidence="3" id="KW-0732">Signal</keyword>
<dbReference type="AlphaFoldDB" id="A0A7N2KM68"/>
<evidence type="ECO:0000256" key="5">
    <source>
        <dbReference type="ARBA" id="ARBA00038515"/>
    </source>
</evidence>
<dbReference type="InterPro" id="IPR050581">
    <property type="entry name" value="CRR_secretory_protein"/>
</dbReference>
<feature type="domain" description="Gnk2-homologous" evidence="6">
    <location>
        <begin position="1"/>
        <end position="99"/>
    </location>
</feature>
<sequence>MDSQNAKDPIKFGQKTEDLLSKLARIAFVTPRMYGRCTIKLAESEQLYLLAQCTRDITSIDCKRCLRNSISQLPNCGAGRKGATVYSDSCIVKYQTSKPIKFIDVLKLSLALEGSPLVHLP</sequence>
<evidence type="ECO:0000259" key="6">
    <source>
        <dbReference type="PROSITE" id="PS51473"/>
    </source>
</evidence>
<evidence type="ECO:0000256" key="3">
    <source>
        <dbReference type="ARBA" id="ARBA00022729"/>
    </source>
</evidence>
<comment type="subcellular location">
    <subcellularLocation>
        <location evidence="1">Secreted</location>
    </subcellularLocation>
</comment>
<dbReference type="EnsemblPlants" id="QL01p013977:mrna">
    <property type="protein sequence ID" value="QL01p013977:mrna"/>
    <property type="gene ID" value="QL01p013977"/>
</dbReference>
<comment type="similarity">
    <text evidence="5">Belongs to the cysteine-rich repeat secretory protein family.</text>
</comment>
<keyword evidence="8" id="KW-1185">Reference proteome</keyword>
<dbReference type="InParanoid" id="A0A7N2KM68"/>
<accession>A0A7N2KM68</accession>
<evidence type="ECO:0000256" key="2">
    <source>
        <dbReference type="ARBA" id="ARBA00022525"/>
    </source>
</evidence>
<organism evidence="7 8">
    <name type="scientific">Quercus lobata</name>
    <name type="common">Valley oak</name>
    <dbReference type="NCBI Taxonomy" id="97700"/>
    <lineage>
        <taxon>Eukaryota</taxon>
        <taxon>Viridiplantae</taxon>
        <taxon>Streptophyta</taxon>
        <taxon>Embryophyta</taxon>
        <taxon>Tracheophyta</taxon>
        <taxon>Spermatophyta</taxon>
        <taxon>Magnoliopsida</taxon>
        <taxon>eudicotyledons</taxon>
        <taxon>Gunneridae</taxon>
        <taxon>Pentapetalae</taxon>
        <taxon>rosids</taxon>
        <taxon>fabids</taxon>
        <taxon>Fagales</taxon>
        <taxon>Fagaceae</taxon>
        <taxon>Quercus</taxon>
    </lineage>
</organism>
<evidence type="ECO:0000313" key="7">
    <source>
        <dbReference type="EnsemblPlants" id="QL01p013977:mrna"/>
    </source>
</evidence>
<dbReference type="CDD" id="cd23509">
    <property type="entry name" value="Gnk2-like"/>
    <property type="match status" value="1"/>
</dbReference>
<dbReference type="GO" id="GO:0005576">
    <property type="term" value="C:extracellular region"/>
    <property type="evidence" value="ECO:0007669"/>
    <property type="project" value="UniProtKB-SubCell"/>
</dbReference>
<protein>
    <recommendedName>
        <fullName evidence="6">Gnk2-homologous domain-containing protein</fullName>
    </recommendedName>
</protein>